<dbReference type="EMBL" id="FNUC01000004">
    <property type="protein sequence ID" value="SEF16413.1"/>
    <property type="molecule type" value="Genomic_DNA"/>
</dbReference>
<dbReference type="RefSeq" id="WP_069108860.1">
    <property type="nucleotide sequence ID" value="NZ_FNUC01000004.1"/>
</dbReference>
<dbReference type="SUPFAM" id="SSF50118">
    <property type="entry name" value="Cell growth inhibitor/plasmid maintenance toxic component"/>
    <property type="match status" value="1"/>
</dbReference>
<reference evidence="4" key="1">
    <citation type="submission" date="2016-10" db="EMBL/GenBank/DDBJ databases">
        <authorList>
            <person name="Varghese N."/>
            <person name="Submissions S."/>
        </authorList>
    </citation>
    <scope>NUCLEOTIDE SEQUENCE [LARGE SCALE GENOMIC DNA]</scope>
    <source>
        <strain evidence="4">DSM 45237</strain>
    </source>
</reference>
<dbReference type="OrthoDB" id="9808744at2"/>
<protein>
    <submittedName>
        <fullName evidence="3">mRNA interferase MazF</fullName>
    </submittedName>
</protein>
<keyword evidence="4" id="KW-1185">Reference proteome</keyword>
<sequence length="107" mass="12095">MRGDIHLCDFGDPIGHEQGYRRPAVSVSSSSFAATGLAIVLPVTRTRRGYATHVELERPLPVTSYVQCEQIRLVSTERFIKHVGMVDPMDMERIERVLRLLLDLSET</sequence>
<dbReference type="Gene3D" id="2.30.30.110">
    <property type="match status" value="1"/>
</dbReference>
<proteinExistence type="inferred from homology"/>
<dbReference type="GO" id="GO:0004521">
    <property type="term" value="F:RNA endonuclease activity"/>
    <property type="evidence" value="ECO:0007669"/>
    <property type="project" value="TreeGrafter"/>
</dbReference>
<dbReference type="GO" id="GO:0016075">
    <property type="term" value="P:rRNA catabolic process"/>
    <property type="evidence" value="ECO:0007669"/>
    <property type="project" value="TreeGrafter"/>
</dbReference>
<dbReference type="AlphaFoldDB" id="A0A1H5PR89"/>
<dbReference type="GO" id="GO:0003677">
    <property type="term" value="F:DNA binding"/>
    <property type="evidence" value="ECO:0007669"/>
    <property type="project" value="InterPro"/>
</dbReference>
<gene>
    <name evidence="3" type="ORF">SAMN04488561_5373</name>
</gene>
<name>A0A1H5PR89_9ACTN</name>
<evidence type="ECO:0000256" key="1">
    <source>
        <dbReference type="ARBA" id="ARBA00007521"/>
    </source>
</evidence>
<evidence type="ECO:0000256" key="2">
    <source>
        <dbReference type="ARBA" id="ARBA00022649"/>
    </source>
</evidence>
<evidence type="ECO:0000313" key="4">
    <source>
        <dbReference type="Proteomes" id="UP000181980"/>
    </source>
</evidence>
<evidence type="ECO:0000313" key="3">
    <source>
        <dbReference type="EMBL" id="SEF16413.1"/>
    </source>
</evidence>
<dbReference type="STRING" id="561176.SAMN04488561_5373"/>
<keyword evidence="2" id="KW-1277">Toxin-antitoxin system</keyword>
<dbReference type="InterPro" id="IPR011067">
    <property type="entry name" value="Plasmid_toxin/cell-grow_inhib"/>
</dbReference>
<organism evidence="3 4">
    <name type="scientific">Jiangella alba</name>
    <dbReference type="NCBI Taxonomy" id="561176"/>
    <lineage>
        <taxon>Bacteria</taxon>
        <taxon>Bacillati</taxon>
        <taxon>Actinomycetota</taxon>
        <taxon>Actinomycetes</taxon>
        <taxon>Jiangellales</taxon>
        <taxon>Jiangellaceae</taxon>
        <taxon>Jiangella</taxon>
    </lineage>
</organism>
<comment type="similarity">
    <text evidence="1">Belongs to the PemK/MazF family.</text>
</comment>
<accession>A0A1H5PR89</accession>
<dbReference type="Proteomes" id="UP000181980">
    <property type="component" value="Unassembled WGS sequence"/>
</dbReference>
<dbReference type="PANTHER" id="PTHR33988">
    <property type="entry name" value="ENDORIBONUCLEASE MAZF-RELATED"/>
    <property type="match status" value="1"/>
</dbReference>
<dbReference type="GO" id="GO:0006402">
    <property type="term" value="P:mRNA catabolic process"/>
    <property type="evidence" value="ECO:0007669"/>
    <property type="project" value="TreeGrafter"/>
</dbReference>
<dbReference type="InterPro" id="IPR003477">
    <property type="entry name" value="PemK-like"/>
</dbReference>
<dbReference type="Pfam" id="PF02452">
    <property type="entry name" value="PemK_toxin"/>
    <property type="match status" value="1"/>
</dbReference>